<feature type="domain" description="CpXC" evidence="1">
    <location>
        <begin position="5"/>
        <end position="121"/>
    </location>
</feature>
<dbReference type="EMBL" id="CP002116">
    <property type="protein sequence ID" value="ADK81974.1"/>
    <property type="molecule type" value="Genomic_DNA"/>
</dbReference>
<accession>E1R289</accession>
<dbReference type="HOGENOM" id="CLU_1282737_0_0_12"/>
<dbReference type="InterPro" id="IPR025682">
    <property type="entry name" value="CpXC_dom"/>
</dbReference>
<evidence type="ECO:0000259" key="1">
    <source>
        <dbReference type="Pfam" id="PF14353"/>
    </source>
</evidence>
<keyword evidence="3" id="KW-1185">Reference proteome</keyword>
<dbReference type="Pfam" id="PF14353">
    <property type="entry name" value="CpXC"/>
    <property type="match status" value="1"/>
</dbReference>
<dbReference type="eggNOG" id="ENOG5031C85">
    <property type="taxonomic scope" value="Bacteria"/>
</dbReference>
<proteinExistence type="predicted"/>
<dbReference type="OrthoDB" id="357929at2"/>
<dbReference type="STRING" id="573413.Spirs_2871"/>
<dbReference type="RefSeq" id="WP_013255433.1">
    <property type="nucleotide sequence ID" value="NC_014364.1"/>
</dbReference>
<dbReference type="Proteomes" id="UP000002318">
    <property type="component" value="Chromosome"/>
</dbReference>
<name>E1R289_SEDSS</name>
<protein>
    <recommendedName>
        <fullName evidence="1">CpXC domain-containing protein</fullName>
    </recommendedName>
</protein>
<gene>
    <name evidence="2" type="ordered locus">Spirs_2871</name>
</gene>
<evidence type="ECO:0000313" key="3">
    <source>
        <dbReference type="Proteomes" id="UP000002318"/>
    </source>
</evidence>
<evidence type="ECO:0000313" key="2">
    <source>
        <dbReference type="EMBL" id="ADK81974.1"/>
    </source>
</evidence>
<dbReference type="KEGG" id="ssm:Spirs_2871"/>
<reference evidence="2 3" key="1">
    <citation type="journal article" date="2010" name="Stand. Genomic Sci.">
        <title>Complete genome sequence of Spirochaeta smaragdinae type strain (SEBR 4228).</title>
        <authorList>
            <person name="Mavromatis K."/>
            <person name="Yasawong M."/>
            <person name="Chertkov O."/>
            <person name="Lapidus A."/>
            <person name="Lucas S."/>
            <person name="Nolan M."/>
            <person name="Del Rio T.G."/>
            <person name="Tice H."/>
            <person name="Cheng J.F."/>
            <person name="Pitluck S."/>
            <person name="Liolios K."/>
            <person name="Ivanova N."/>
            <person name="Tapia R."/>
            <person name="Han C."/>
            <person name="Bruce D."/>
            <person name="Goodwin L."/>
            <person name="Pati A."/>
            <person name="Chen A."/>
            <person name="Palaniappan K."/>
            <person name="Land M."/>
            <person name="Hauser L."/>
            <person name="Chang Y.J."/>
            <person name="Jeffries C.D."/>
            <person name="Detter J.C."/>
            <person name="Rohde M."/>
            <person name="Brambilla E."/>
            <person name="Spring S."/>
            <person name="Goker M."/>
            <person name="Sikorski J."/>
            <person name="Woyke T."/>
            <person name="Bristow J."/>
            <person name="Eisen J.A."/>
            <person name="Markowitz V."/>
            <person name="Hugenholtz P."/>
            <person name="Klenk H.P."/>
            <person name="Kyrpides N.C."/>
        </authorList>
    </citation>
    <scope>NUCLEOTIDE SEQUENCE [LARGE SCALE GENOMIC DNA]</scope>
    <source>
        <strain evidence="3">DSM 11293 / JCM 15392 / SEBR 4228</strain>
    </source>
</reference>
<dbReference type="AlphaFoldDB" id="E1R289"/>
<sequence length="204" mass="23189">MKRSLTCHCEHMFEADIPDSYDISRTSDIEESILNGSFLSIRCPKCGTLLKPEFPVRIIGFSASRCGYTDIQFVPELERDAYLLGKRSYSGGRIAIGMAELMEKVALYKAKLDDRAVEVLKYLLLEKMEATDGVRIFFSQTEKGTIEFHIHGLRSDKIGISKIPWALYQKVEADIPKRLKEDPFREILEPPYVSVTKISMEVAS</sequence>
<organism evidence="2 3">
    <name type="scientific">Sediminispirochaeta smaragdinae (strain DSM 11293 / JCM 15392 / SEBR 4228)</name>
    <name type="common">Spirochaeta smaragdinae</name>
    <dbReference type="NCBI Taxonomy" id="573413"/>
    <lineage>
        <taxon>Bacteria</taxon>
        <taxon>Pseudomonadati</taxon>
        <taxon>Spirochaetota</taxon>
        <taxon>Spirochaetia</taxon>
        <taxon>Spirochaetales</taxon>
        <taxon>Spirochaetaceae</taxon>
        <taxon>Sediminispirochaeta</taxon>
    </lineage>
</organism>